<dbReference type="EMBL" id="BEZZ01002629">
    <property type="protein sequence ID" value="GCC17071.1"/>
    <property type="molecule type" value="Genomic_DNA"/>
</dbReference>
<proteinExistence type="predicted"/>
<dbReference type="Pfam" id="PF12756">
    <property type="entry name" value="zf-C2H2_2"/>
    <property type="match status" value="1"/>
</dbReference>
<dbReference type="Proteomes" id="UP000287033">
    <property type="component" value="Unassembled WGS sequence"/>
</dbReference>
<evidence type="ECO:0000313" key="3">
    <source>
        <dbReference type="EMBL" id="GCC17071.1"/>
    </source>
</evidence>
<organism evidence="3 4">
    <name type="scientific">Chiloscyllium punctatum</name>
    <name type="common">Brownbanded bambooshark</name>
    <name type="synonym">Hemiscyllium punctatum</name>
    <dbReference type="NCBI Taxonomy" id="137246"/>
    <lineage>
        <taxon>Eukaryota</taxon>
        <taxon>Metazoa</taxon>
        <taxon>Chordata</taxon>
        <taxon>Craniata</taxon>
        <taxon>Vertebrata</taxon>
        <taxon>Chondrichthyes</taxon>
        <taxon>Elasmobranchii</taxon>
        <taxon>Galeomorphii</taxon>
        <taxon>Galeoidea</taxon>
        <taxon>Orectolobiformes</taxon>
        <taxon>Hemiscylliidae</taxon>
        <taxon>Chiloscyllium</taxon>
    </lineage>
</organism>
<feature type="domain" description="ZN622/Rei1/Reh1 zinc finger C2H2-type" evidence="2">
    <location>
        <begin position="120"/>
        <end position="220"/>
    </location>
</feature>
<evidence type="ECO:0000256" key="1">
    <source>
        <dbReference type="SAM" id="MobiDB-lite"/>
    </source>
</evidence>
<sequence>MDKGSTNLAIQPAVRAQLAPSKRKKTVVPVTEDLESQVPASSKQNNKKPDKPPRLLWFEQQATKLERLEYFEEEAMMEVEDDGDWEDVDSVCDEEEQFKNKSRAGKLSEDSPAGSIPITDCLFCSHHSRSLLKNIDHMTKTHRFLIHDIEYFVDLKGLMKYLGEKVGLGNVCLWCNEKGRSFHSTEAVQVHMVDSSHCKLFTDGDAALEFADFYDFRGSYPDHKDGEDIEMKAADVPTKNLEYNEETMELVFPSGARIGHRSLLRYCKQHFGISRAVATTGTCTLGRVLQQCEALGWSSELGKSEE</sequence>
<comment type="caution">
    <text evidence="3">The sequence shown here is derived from an EMBL/GenBank/DDBJ whole genome shotgun (WGS) entry which is preliminary data.</text>
</comment>
<dbReference type="InterPro" id="IPR036236">
    <property type="entry name" value="Znf_C2H2_sf"/>
</dbReference>
<evidence type="ECO:0000259" key="2">
    <source>
        <dbReference type="Pfam" id="PF12756"/>
    </source>
</evidence>
<feature type="region of interest" description="Disordered" evidence="1">
    <location>
        <begin position="1"/>
        <end position="55"/>
    </location>
</feature>
<accession>A0A401RG02</accession>
<dbReference type="STRING" id="137246.A0A401RG02"/>
<dbReference type="GO" id="GO:0042273">
    <property type="term" value="P:ribosomal large subunit biogenesis"/>
    <property type="evidence" value="ECO:0007669"/>
    <property type="project" value="TreeGrafter"/>
</dbReference>
<keyword evidence="4" id="KW-1185">Reference proteome</keyword>
<dbReference type="OrthoDB" id="19329at2759"/>
<reference evidence="3 4" key="1">
    <citation type="journal article" date="2018" name="Nat. Ecol. Evol.">
        <title>Shark genomes provide insights into elasmobranch evolution and the origin of vertebrates.</title>
        <authorList>
            <person name="Hara Y"/>
            <person name="Yamaguchi K"/>
            <person name="Onimaru K"/>
            <person name="Kadota M"/>
            <person name="Koyanagi M"/>
            <person name="Keeley SD"/>
            <person name="Tatsumi K"/>
            <person name="Tanaka K"/>
            <person name="Motone F"/>
            <person name="Kageyama Y"/>
            <person name="Nozu R"/>
            <person name="Adachi N"/>
            <person name="Nishimura O"/>
            <person name="Nakagawa R"/>
            <person name="Tanegashima C"/>
            <person name="Kiyatake I"/>
            <person name="Matsumoto R"/>
            <person name="Murakumo K"/>
            <person name="Nishida K"/>
            <person name="Terakita A"/>
            <person name="Kuratani S"/>
            <person name="Sato K"/>
            <person name="Hyodo S Kuraku.S."/>
        </authorList>
    </citation>
    <scope>NUCLEOTIDE SEQUENCE [LARGE SCALE GENOMIC DNA]</scope>
</reference>
<dbReference type="PANTHER" id="PTHR13182:SF8">
    <property type="entry name" value="CYTOPLASMIC 60S SUBUNIT BIOGENESIS FACTOR ZNF622"/>
    <property type="match status" value="1"/>
</dbReference>
<dbReference type="GO" id="GO:0030687">
    <property type="term" value="C:preribosome, large subunit precursor"/>
    <property type="evidence" value="ECO:0007669"/>
    <property type="project" value="TreeGrafter"/>
</dbReference>
<dbReference type="SUPFAM" id="SSF57667">
    <property type="entry name" value="beta-beta-alpha zinc fingers"/>
    <property type="match status" value="1"/>
</dbReference>
<evidence type="ECO:0000313" key="4">
    <source>
        <dbReference type="Proteomes" id="UP000287033"/>
    </source>
</evidence>
<protein>
    <recommendedName>
        <fullName evidence="2">ZN622/Rei1/Reh1 zinc finger C2H2-type domain-containing protein</fullName>
    </recommendedName>
</protein>
<dbReference type="InterPro" id="IPR041661">
    <property type="entry name" value="ZN622/Rei1/Reh1_Znf-C2H2"/>
</dbReference>
<dbReference type="AlphaFoldDB" id="A0A401RG02"/>
<gene>
    <name evidence="3" type="ORF">chiPu_0020469</name>
</gene>
<dbReference type="PANTHER" id="PTHR13182">
    <property type="entry name" value="ZINC FINGER PROTEIN 622"/>
    <property type="match status" value="1"/>
</dbReference>
<name>A0A401RG02_CHIPU</name>
<dbReference type="InterPro" id="IPR040025">
    <property type="entry name" value="Znf622/Rei1/Reh1"/>
</dbReference>